<accession>A0ABW0U6J3</accession>
<dbReference type="Gene3D" id="3.40.50.300">
    <property type="entry name" value="P-loop containing nucleotide triphosphate hydrolases"/>
    <property type="match status" value="1"/>
</dbReference>
<sequence>MSQNVLRYVGGCHTAKGFYSLYPSNLEGIEHLFLLKGKLFTAGSKWLQHLVEAWSTEGDTIEVMQSSEHPGEVEAVLLPEQKVAIYGGSTPLPPLHKVKKTIISLDQALLLDELDKDKQVMERYTRKIAQKYEHVHRAFQKGLRIHDDLEQIYIQQMDFGKADEEANRLIEKLFTEKTEKSSKQVHRFLGSSTPEGPKDYIQHLTASLDTRYFLKGRAGTGKSTFLRHIIRAAEENGYDMEIYHCGFDPESIDMVVLRELSVALFDSTSPHEYFPERDGDHLIDLYDIAVMPETDEKYAKEIAITTKRYKSWMKKGSRYLKEAKEYFDKREALYEKAVDKNLLDGILRTAEQRVNQLLKKEDEHH</sequence>
<proteinExistence type="predicted"/>
<dbReference type="InterPro" id="IPR027417">
    <property type="entry name" value="P-loop_NTPase"/>
</dbReference>
<keyword evidence="2" id="KW-1185">Reference proteome</keyword>
<dbReference type="RefSeq" id="WP_270897391.1">
    <property type="nucleotide sequence ID" value="NZ_JBHSPF010000048.1"/>
</dbReference>
<dbReference type="Proteomes" id="UP001596143">
    <property type="component" value="Unassembled WGS sequence"/>
</dbReference>
<reference evidence="2" key="1">
    <citation type="journal article" date="2019" name="Int. J. Syst. Evol. Microbiol.">
        <title>The Global Catalogue of Microorganisms (GCM) 10K type strain sequencing project: providing services to taxonomists for standard genome sequencing and annotation.</title>
        <authorList>
            <consortium name="The Broad Institute Genomics Platform"/>
            <consortium name="The Broad Institute Genome Sequencing Center for Infectious Disease"/>
            <person name="Wu L."/>
            <person name="Ma J."/>
        </authorList>
    </citation>
    <scope>NUCLEOTIDE SEQUENCE [LARGE SCALE GENOMIC DNA]</scope>
    <source>
        <strain evidence="2">CGMCC 1.15790</strain>
    </source>
</reference>
<evidence type="ECO:0000313" key="1">
    <source>
        <dbReference type="EMBL" id="MFC5629106.1"/>
    </source>
</evidence>
<dbReference type="EMBL" id="JBHSPF010000048">
    <property type="protein sequence ID" value="MFC5629106.1"/>
    <property type="molecule type" value="Genomic_DNA"/>
</dbReference>
<organism evidence="1 2">
    <name type="scientific">Aliibacillus thermotolerans</name>
    <dbReference type="NCBI Taxonomy" id="1834418"/>
    <lineage>
        <taxon>Bacteria</taxon>
        <taxon>Bacillati</taxon>
        <taxon>Bacillota</taxon>
        <taxon>Bacilli</taxon>
        <taxon>Bacillales</taxon>
        <taxon>Bacillaceae</taxon>
        <taxon>Aliibacillus</taxon>
    </lineage>
</organism>
<protein>
    <recommendedName>
        <fullName evidence="3">Nucleotide kinase</fullName>
    </recommendedName>
</protein>
<gene>
    <name evidence="1" type="ORF">ACFPTR_09500</name>
</gene>
<evidence type="ECO:0000313" key="2">
    <source>
        <dbReference type="Proteomes" id="UP001596143"/>
    </source>
</evidence>
<evidence type="ECO:0008006" key="3">
    <source>
        <dbReference type="Google" id="ProtNLM"/>
    </source>
</evidence>
<name>A0ABW0U6J3_9BACI</name>
<comment type="caution">
    <text evidence="1">The sequence shown here is derived from an EMBL/GenBank/DDBJ whole genome shotgun (WGS) entry which is preliminary data.</text>
</comment>